<proteinExistence type="predicted"/>
<evidence type="ECO:0000313" key="6">
    <source>
        <dbReference type="Proteomes" id="UP000494270"/>
    </source>
</evidence>
<dbReference type="AlphaFoldDB" id="A0A8U0KRU0"/>
<evidence type="ECO:0000313" key="5">
    <source>
        <dbReference type="Proteomes" id="UP000494246"/>
    </source>
</evidence>
<evidence type="ECO:0000313" key="4">
    <source>
        <dbReference type="Proteomes" id="UP000494179"/>
    </source>
</evidence>
<sequence>MSGPEERERAVDLYYIPDISMGYRDTPKACRGPMLLILK</sequence>
<protein>
    <submittedName>
        <fullName evidence="1">Uncharacterized protein</fullName>
    </submittedName>
</protein>
<dbReference type="EMBL" id="CABWKE010000006">
    <property type="protein sequence ID" value="VWQ27536.1"/>
    <property type="molecule type" value="Genomic_DNA"/>
</dbReference>
<dbReference type="Proteomes" id="UP000494270">
    <property type="component" value="Unassembled WGS sequence"/>
</dbReference>
<dbReference type="Proteomes" id="UP000494179">
    <property type="component" value="Unassembled WGS sequence"/>
</dbReference>
<dbReference type="EMBL" id="CABWKI010000031">
    <property type="protein sequence ID" value="VWQ38288.1"/>
    <property type="molecule type" value="Genomic_DNA"/>
</dbReference>
<name>A0A8U0KRU0_BIFLI</name>
<evidence type="ECO:0000313" key="3">
    <source>
        <dbReference type="EMBL" id="VWQ38288.1"/>
    </source>
</evidence>
<reference evidence="4 5" key="1">
    <citation type="submission" date="2019-10" db="EMBL/GenBank/DDBJ databases">
        <authorList>
            <consortium name="Melissa Lawson"/>
            <person name="O'neill I."/>
        </authorList>
    </citation>
    <scope>NUCLEOTIDE SEQUENCE [LARGE SCALE GENOMIC DNA]</scope>
    <source>
        <strain evidence="2">LH_23</strain>
        <strain evidence="3">LH_664</strain>
        <strain evidence="1">LH_665</strain>
    </source>
</reference>
<evidence type="ECO:0000313" key="1">
    <source>
        <dbReference type="EMBL" id="VWQ27536.1"/>
    </source>
</evidence>
<accession>A0A8U0KRU0</accession>
<organism evidence="1 6">
    <name type="scientific">Bifidobacterium longum subsp. infantis</name>
    <dbReference type="NCBI Taxonomy" id="1682"/>
    <lineage>
        <taxon>Bacteria</taxon>
        <taxon>Bacillati</taxon>
        <taxon>Actinomycetota</taxon>
        <taxon>Actinomycetes</taxon>
        <taxon>Bifidobacteriales</taxon>
        <taxon>Bifidobacteriaceae</taxon>
        <taxon>Bifidobacterium</taxon>
    </lineage>
</organism>
<dbReference type="EMBL" id="CABWKH010000026">
    <property type="protein sequence ID" value="VWQ38165.1"/>
    <property type="molecule type" value="Genomic_DNA"/>
</dbReference>
<evidence type="ECO:0000313" key="2">
    <source>
        <dbReference type="EMBL" id="VWQ38165.1"/>
    </source>
</evidence>
<comment type="caution">
    <text evidence="1">The sequence shown here is derived from an EMBL/GenBank/DDBJ whole genome shotgun (WGS) entry which is preliminary data.</text>
</comment>
<dbReference type="Proteomes" id="UP000494246">
    <property type="component" value="Unassembled WGS sequence"/>
</dbReference>
<gene>
    <name evidence="2" type="ORF">BIFLH23_02057</name>
    <name evidence="3" type="ORF">BIFLH664_02041</name>
    <name evidence="1" type="ORF">BIFLH665_00631</name>
</gene>